<dbReference type="EMBL" id="CP053892">
    <property type="protein sequence ID" value="QKG20116.1"/>
    <property type="molecule type" value="Genomic_DNA"/>
</dbReference>
<sequence length="168" mass="18623">MMVGASILPEGGTGAFWIVVVALGGGSILGFVQHACALKMWRTRTFLDAYFDRRRKKLVDAYLGGGGGKLEDSALFTQFPAAVGCGLWFAGALFLQYSASRNIGLLGWLAVICWLAGFIPIFIAWRRSRVGPPERIKPQWLIEEERRRESAGEIMRYGGGWVRTHSQK</sequence>
<protein>
    <submittedName>
        <fullName evidence="2">Uncharacterized protein</fullName>
    </submittedName>
</protein>
<dbReference type="AlphaFoldDB" id="A0A7D3VUP3"/>
<name>A0A7D3VUP3_ACTVE</name>
<keyword evidence="1" id="KW-0472">Membrane</keyword>
<keyword evidence="1" id="KW-0812">Transmembrane</keyword>
<evidence type="ECO:0000256" key="1">
    <source>
        <dbReference type="SAM" id="Phobius"/>
    </source>
</evidence>
<keyword evidence="3" id="KW-1185">Reference proteome</keyword>
<feature type="transmembrane region" description="Helical" evidence="1">
    <location>
        <begin position="12"/>
        <end position="32"/>
    </location>
</feature>
<evidence type="ECO:0000313" key="2">
    <source>
        <dbReference type="EMBL" id="QKG20116.1"/>
    </source>
</evidence>
<proteinExistence type="predicted"/>
<feature type="transmembrane region" description="Helical" evidence="1">
    <location>
        <begin position="105"/>
        <end position="125"/>
    </location>
</feature>
<feature type="transmembrane region" description="Helical" evidence="1">
    <location>
        <begin position="79"/>
        <end position="99"/>
    </location>
</feature>
<accession>A0A7D3VUP3</accession>
<keyword evidence="1" id="KW-1133">Transmembrane helix</keyword>
<gene>
    <name evidence="2" type="ORF">ACTIVE_1752</name>
</gene>
<reference evidence="2 3" key="1">
    <citation type="submission" date="2020-05" db="EMBL/GenBank/DDBJ databases">
        <title>Actinomadura verrucosospora NRRL-B18236 (PFL_A860) Genome sequencing and assembly.</title>
        <authorList>
            <person name="Samborskyy M."/>
        </authorList>
    </citation>
    <scope>NUCLEOTIDE SEQUENCE [LARGE SCALE GENOMIC DNA]</scope>
    <source>
        <strain evidence="2 3">NRRL:B18236</strain>
    </source>
</reference>
<evidence type="ECO:0000313" key="3">
    <source>
        <dbReference type="Proteomes" id="UP000501240"/>
    </source>
</evidence>
<organism evidence="2 3">
    <name type="scientific">Actinomadura verrucosospora</name>
    <dbReference type="NCBI Taxonomy" id="46165"/>
    <lineage>
        <taxon>Bacteria</taxon>
        <taxon>Bacillati</taxon>
        <taxon>Actinomycetota</taxon>
        <taxon>Actinomycetes</taxon>
        <taxon>Streptosporangiales</taxon>
        <taxon>Thermomonosporaceae</taxon>
        <taxon>Actinomadura</taxon>
    </lineage>
</organism>
<dbReference type="Proteomes" id="UP000501240">
    <property type="component" value="Chromosome"/>
</dbReference>